<dbReference type="EMBL" id="BKCJ010003949">
    <property type="protein sequence ID" value="GEU58125.1"/>
    <property type="molecule type" value="Genomic_DNA"/>
</dbReference>
<reference evidence="1" key="1">
    <citation type="journal article" date="2019" name="Sci. Rep.">
        <title>Draft genome of Tanacetum cinerariifolium, the natural source of mosquito coil.</title>
        <authorList>
            <person name="Yamashiro T."/>
            <person name="Shiraishi A."/>
            <person name="Satake H."/>
            <person name="Nakayama K."/>
        </authorList>
    </citation>
    <scope>NUCLEOTIDE SEQUENCE</scope>
</reference>
<protein>
    <submittedName>
        <fullName evidence="1">Uncharacterized protein</fullName>
    </submittedName>
</protein>
<gene>
    <name evidence="1" type="ORF">Tci_030103</name>
</gene>
<organism evidence="1">
    <name type="scientific">Tanacetum cinerariifolium</name>
    <name type="common">Dalmatian daisy</name>
    <name type="synonym">Chrysanthemum cinerariifolium</name>
    <dbReference type="NCBI Taxonomy" id="118510"/>
    <lineage>
        <taxon>Eukaryota</taxon>
        <taxon>Viridiplantae</taxon>
        <taxon>Streptophyta</taxon>
        <taxon>Embryophyta</taxon>
        <taxon>Tracheophyta</taxon>
        <taxon>Spermatophyta</taxon>
        <taxon>Magnoliopsida</taxon>
        <taxon>eudicotyledons</taxon>
        <taxon>Gunneridae</taxon>
        <taxon>Pentapetalae</taxon>
        <taxon>asterids</taxon>
        <taxon>campanulids</taxon>
        <taxon>Asterales</taxon>
        <taxon>Asteraceae</taxon>
        <taxon>Asteroideae</taxon>
        <taxon>Anthemideae</taxon>
        <taxon>Anthemidinae</taxon>
        <taxon>Tanacetum</taxon>
    </lineage>
</organism>
<dbReference type="AlphaFoldDB" id="A0A6L2LD39"/>
<accession>A0A6L2LD39</accession>
<name>A0A6L2LD39_TANCI</name>
<comment type="caution">
    <text evidence="1">The sequence shown here is derived from an EMBL/GenBank/DDBJ whole genome shotgun (WGS) entry which is preliminary data.</text>
</comment>
<proteinExistence type="predicted"/>
<evidence type="ECO:0000313" key="1">
    <source>
        <dbReference type="EMBL" id="GEU58125.1"/>
    </source>
</evidence>
<sequence>MYVDGKVAYVDNIDVDRFNVDSIHLFVEDLGLVVLQVEKEDSVSVDEVNVNLNVNDHGLDDNYEFPVQDNYNVNDYPMEENAEKGRGEEQPDEIVAEKHVIDEVEVNMEGFNITIREKGVDSTVTPHLDVIE</sequence>